<accession>A0ABM9B1E7</accession>
<evidence type="ECO:0000313" key="1">
    <source>
        <dbReference type="EMBL" id="CAH1000475.1"/>
    </source>
</evidence>
<comment type="caution">
    <text evidence="1">The sequence shown here is derived from an EMBL/GenBank/DDBJ whole genome shotgun (WGS) entry which is preliminary data.</text>
</comment>
<dbReference type="Proteomes" id="UP000837803">
    <property type="component" value="Unassembled WGS sequence"/>
</dbReference>
<dbReference type="NCBIfam" id="TIGR03643">
    <property type="entry name" value="TIGR03643 family protein"/>
    <property type="match status" value="1"/>
</dbReference>
<proteinExistence type="predicted"/>
<dbReference type="Pfam" id="PF10985">
    <property type="entry name" value="DUF2805"/>
    <property type="match status" value="1"/>
</dbReference>
<dbReference type="EMBL" id="CAKLPZ010000001">
    <property type="protein sequence ID" value="CAH1000475.1"/>
    <property type="molecule type" value="Genomic_DNA"/>
</dbReference>
<reference evidence="1" key="1">
    <citation type="submission" date="2021-12" db="EMBL/GenBank/DDBJ databases">
        <authorList>
            <person name="Rodrigo-Torres L."/>
            <person name="Arahal R. D."/>
            <person name="Lucena T."/>
        </authorList>
    </citation>
    <scope>NUCLEOTIDE SEQUENCE</scope>
    <source>
        <strain evidence="1">CECT 8419</strain>
    </source>
</reference>
<gene>
    <name evidence="1" type="ORF">LEM8419_01628</name>
</gene>
<organism evidence="1 2">
    <name type="scientific">Neolewinella maritima</name>
    <dbReference type="NCBI Taxonomy" id="1383882"/>
    <lineage>
        <taxon>Bacteria</taxon>
        <taxon>Pseudomonadati</taxon>
        <taxon>Bacteroidota</taxon>
        <taxon>Saprospiria</taxon>
        <taxon>Saprospirales</taxon>
        <taxon>Lewinellaceae</taxon>
        <taxon>Neolewinella</taxon>
    </lineage>
</organism>
<evidence type="ECO:0000313" key="2">
    <source>
        <dbReference type="Proteomes" id="UP000837803"/>
    </source>
</evidence>
<sequence length="96" mass="11637">MDLIKKYDLNERDVDRIIGMAWEDRTPFEAITFQFGLSEAEVIRLMRDQLKLRSWKVWRARVQGRKTKHRKLRDNTVGRFKADRQRAISHNKIPKR</sequence>
<keyword evidence="2" id="KW-1185">Reference proteome</keyword>
<name>A0ABM9B1E7_9BACT</name>
<dbReference type="InterPro" id="IPR019882">
    <property type="entry name" value="CHP03643"/>
</dbReference>
<protein>
    <recommendedName>
        <fullName evidence="3">TIGR03643 family protein</fullName>
    </recommendedName>
</protein>
<dbReference type="RefSeq" id="WP_238750525.1">
    <property type="nucleotide sequence ID" value="NZ_CAKLPZ010000001.1"/>
</dbReference>
<evidence type="ECO:0008006" key="3">
    <source>
        <dbReference type="Google" id="ProtNLM"/>
    </source>
</evidence>